<accession>A0A9Q3WNR8</accession>
<reference evidence="3" key="1">
    <citation type="journal article" date="2021" name="Environ. Microbiol.">
        <title>Cryptic niche differentiation of novel sediment ecotypes of Rugeria pomeroyi correlates with nitrate respiration.</title>
        <authorList>
            <person name="Lin X."/>
            <person name="McNichol J."/>
            <person name="Chu X."/>
            <person name="Qian Y."/>
            <person name="Luo H."/>
        </authorList>
    </citation>
    <scope>NUCLEOTIDE SEQUENCE</scope>
    <source>
        <strain evidence="3">SZCCDBB064</strain>
    </source>
</reference>
<dbReference type="Pfam" id="PF01266">
    <property type="entry name" value="DAO"/>
    <property type="match status" value="1"/>
</dbReference>
<dbReference type="EMBL" id="JAGQAF010000011">
    <property type="protein sequence ID" value="MCE8539059.1"/>
    <property type="molecule type" value="Genomic_DNA"/>
</dbReference>
<feature type="domain" description="FAD dependent oxidoreductase" evidence="2">
    <location>
        <begin position="9"/>
        <end position="396"/>
    </location>
</feature>
<dbReference type="RefSeq" id="WP_234220979.1">
    <property type="nucleotide sequence ID" value="NZ_JAGQAF010000011.1"/>
</dbReference>
<dbReference type="Proteomes" id="UP000813672">
    <property type="component" value="Unassembled WGS sequence"/>
</dbReference>
<dbReference type="SUPFAM" id="SSF51905">
    <property type="entry name" value="FAD/NAD(P)-binding domain"/>
    <property type="match status" value="1"/>
</dbReference>
<evidence type="ECO:0000259" key="2">
    <source>
        <dbReference type="Pfam" id="PF01266"/>
    </source>
</evidence>
<protein>
    <submittedName>
        <fullName evidence="3">FAD-dependent oxidoreductase</fullName>
    </submittedName>
</protein>
<dbReference type="GO" id="GO:0005737">
    <property type="term" value="C:cytoplasm"/>
    <property type="evidence" value="ECO:0007669"/>
    <property type="project" value="TreeGrafter"/>
</dbReference>
<dbReference type="Gene3D" id="3.50.50.60">
    <property type="entry name" value="FAD/NAD(P)-binding domain"/>
    <property type="match status" value="2"/>
</dbReference>
<evidence type="ECO:0000256" key="1">
    <source>
        <dbReference type="ARBA" id="ARBA00023002"/>
    </source>
</evidence>
<proteinExistence type="predicted"/>
<dbReference type="GO" id="GO:0016491">
    <property type="term" value="F:oxidoreductase activity"/>
    <property type="evidence" value="ECO:0007669"/>
    <property type="project" value="UniProtKB-KW"/>
</dbReference>
<comment type="caution">
    <text evidence="3">The sequence shown here is derived from an EMBL/GenBank/DDBJ whole genome shotgun (WGS) entry which is preliminary data.</text>
</comment>
<dbReference type="AlphaFoldDB" id="A0A9Q3WNR8"/>
<keyword evidence="1" id="KW-0560">Oxidoreductase</keyword>
<evidence type="ECO:0000313" key="3">
    <source>
        <dbReference type="EMBL" id="MCE8539059.1"/>
    </source>
</evidence>
<evidence type="ECO:0000313" key="4">
    <source>
        <dbReference type="Proteomes" id="UP000813672"/>
    </source>
</evidence>
<sequence>MPGAARGSVHVLGAGIVGICTALSLLEKGFDVELIDRNDPASGASHGNAGVISPWSCVPQSMPGLWKQVPGWLIDREGPLSVRLSHAPRMLPWLLRFLRAGGADRLPAIADAMNALNRPNVELYRQHLKGTGQEGLLRDAAYVHVFRNPANADLDALGWRMRLDRGVPLERIDGNTLREIEPEIAPDYQAAIVIRDQARATDPGALGRALMDKALRMGARFRRAEIRGLRRDGSEWRIDTTGDAITSTCTVVSMGAWSARLLAPLGLTLPLEAERGYHLMFANPGIAVNNSVMDVEGKFVASSMRDGLRCAGTAEFAGLDAPPDYRRAEVFRRMAKRLFPRLDTETVTPWMGVRPSFPDSLPAIGAVPGAAGLFVAFGHCHYGLGMAPNTGRILAGLIAGEPLNLDLAPYDIGRFA</sequence>
<dbReference type="Gene3D" id="3.30.9.10">
    <property type="entry name" value="D-Amino Acid Oxidase, subunit A, domain 2"/>
    <property type="match status" value="1"/>
</dbReference>
<dbReference type="InterPro" id="IPR036188">
    <property type="entry name" value="FAD/NAD-bd_sf"/>
</dbReference>
<dbReference type="InterPro" id="IPR006076">
    <property type="entry name" value="FAD-dep_OxRdtase"/>
</dbReference>
<name>A0A9Q3WNR8_9RHOB</name>
<dbReference type="PANTHER" id="PTHR13847">
    <property type="entry name" value="SARCOSINE DEHYDROGENASE-RELATED"/>
    <property type="match status" value="1"/>
</dbReference>
<gene>
    <name evidence="3" type="ORF">KBY27_16510</name>
</gene>
<dbReference type="SUPFAM" id="SSF54373">
    <property type="entry name" value="FAD-linked reductases, C-terminal domain"/>
    <property type="match status" value="1"/>
</dbReference>
<organism evidence="3 4">
    <name type="scientific">Ruegeria pomeroyi</name>
    <dbReference type="NCBI Taxonomy" id="89184"/>
    <lineage>
        <taxon>Bacteria</taxon>
        <taxon>Pseudomonadati</taxon>
        <taxon>Pseudomonadota</taxon>
        <taxon>Alphaproteobacteria</taxon>
        <taxon>Rhodobacterales</taxon>
        <taxon>Roseobacteraceae</taxon>
        <taxon>Ruegeria</taxon>
    </lineage>
</organism>
<dbReference type="PANTHER" id="PTHR13847:SF289">
    <property type="entry name" value="GLYCINE OXIDASE"/>
    <property type="match status" value="1"/>
</dbReference>